<dbReference type="Proteomes" id="UP000038040">
    <property type="component" value="Unplaced"/>
</dbReference>
<evidence type="ECO:0000313" key="6">
    <source>
        <dbReference type="Proteomes" id="UP000274756"/>
    </source>
</evidence>
<dbReference type="InterPro" id="IPR001200">
    <property type="entry name" value="Phosducin"/>
</dbReference>
<dbReference type="EMBL" id="UYYG01001167">
    <property type="protein sequence ID" value="VDN58359.1"/>
    <property type="molecule type" value="Genomic_DNA"/>
</dbReference>
<accession>A0A0N4UB84</accession>
<reference evidence="7" key="1">
    <citation type="submission" date="2017-02" db="UniProtKB">
        <authorList>
            <consortium name="WormBaseParasite"/>
        </authorList>
    </citation>
    <scope>IDENTIFICATION</scope>
</reference>
<dbReference type="InterPro" id="IPR036249">
    <property type="entry name" value="Thioredoxin-like_sf"/>
</dbReference>
<evidence type="ECO:0000313" key="5">
    <source>
        <dbReference type="Proteomes" id="UP000038040"/>
    </source>
</evidence>
<evidence type="ECO:0000256" key="2">
    <source>
        <dbReference type="ARBA" id="ARBA00022553"/>
    </source>
</evidence>
<dbReference type="AlphaFoldDB" id="A0A0N4UB84"/>
<dbReference type="InterPro" id="IPR023196">
    <property type="entry name" value="Phosducin_N_dom_sf"/>
</dbReference>
<feature type="domain" description="Phosducin" evidence="3">
    <location>
        <begin position="110"/>
        <end position="211"/>
    </location>
</feature>
<dbReference type="OrthoDB" id="70588at2759"/>
<keyword evidence="6" id="KW-1185">Reference proteome</keyword>
<name>A0A0N4UB84_DRAME</name>
<evidence type="ECO:0000313" key="4">
    <source>
        <dbReference type="EMBL" id="VDN58359.1"/>
    </source>
</evidence>
<dbReference type="Gene3D" id="3.40.30.10">
    <property type="entry name" value="Glutaredoxin"/>
    <property type="match status" value="1"/>
</dbReference>
<dbReference type="CDD" id="cd02987">
    <property type="entry name" value="Phd_like_Phd"/>
    <property type="match status" value="1"/>
</dbReference>
<evidence type="ECO:0000259" key="3">
    <source>
        <dbReference type="Pfam" id="PF02114"/>
    </source>
</evidence>
<dbReference type="SUPFAM" id="SSF52833">
    <property type="entry name" value="Thioredoxin-like"/>
    <property type="match status" value="1"/>
</dbReference>
<dbReference type="Proteomes" id="UP000274756">
    <property type="component" value="Unassembled WGS sequence"/>
</dbReference>
<gene>
    <name evidence="4" type="ORF">DME_LOCUS8332</name>
</gene>
<comment type="similarity">
    <text evidence="1">Belongs to the phosducin family.</text>
</comment>
<dbReference type="InterPro" id="IPR024253">
    <property type="entry name" value="Phosducin_thioredoxin-like_dom"/>
</dbReference>
<keyword evidence="2" id="KW-0597">Phosphoprotein</keyword>
<dbReference type="PANTHER" id="PTHR46052">
    <property type="entry name" value="PHOSDUCIN-LIKE PROTEIN"/>
    <property type="match status" value="1"/>
</dbReference>
<dbReference type="PANTHER" id="PTHR46052:SF1">
    <property type="entry name" value="PHOSDUCIN-LIKE PROTEIN"/>
    <property type="match status" value="1"/>
</dbReference>
<organism evidence="5 7">
    <name type="scientific">Dracunculus medinensis</name>
    <name type="common">Guinea worm</name>
    <dbReference type="NCBI Taxonomy" id="318479"/>
    <lineage>
        <taxon>Eukaryota</taxon>
        <taxon>Metazoa</taxon>
        <taxon>Ecdysozoa</taxon>
        <taxon>Nematoda</taxon>
        <taxon>Chromadorea</taxon>
        <taxon>Rhabditida</taxon>
        <taxon>Spirurina</taxon>
        <taxon>Dracunculoidea</taxon>
        <taxon>Dracunculidae</taxon>
        <taxon>Dracunculus</taxon>
    </lineage>
</organism>
<dbReference type="WBParaSite" id="DME_0000444901-mRNA-1">
    <property type="protein sequence ID" value="DME_0000444901-mRNA-1"/>
    <property type="gene ID" value="DME_0000444901"/>
</dbReference>
<dbReference type="STRING" id="318479.A0A0N4UB84"/>
<reference evidence="4 6" key="2">
    <citation type="submission" date="2018-11" db="EMBL/GenBank/DDBJ databases">
        <authorList>
            <consortium name="Pathogen Informatics"/>
        </authorList>
    </citation>
    <scope>NUCLEOTIDE SEQUENCE [LARGE SCALE GENOMIC DNA]</scope>
</reference>
<evidence type="ECO:0000256" key="1">
    <source>
        <dbReference type="ARBA" id="ARBA00009686"/>
    </source>
</evidence>
<dbReference type="Pfam" id="PF02114">
    <property type="entry name" value="Phosducin"/>
    <property type="match status" value="1"/>
</dbReference>
<sequence>MALLEDKLINGDVAGYCSSSDEDDNSVNSKLTIIKDEDVQESKVMKRIRNTGPKGVIEDWRIFRDEQKKFEKLKQQKIIGEAKRCTLTGQVVDPELENIRLHRFQQLKDCASAKGKVIELNSKEEYLVAVEGTRNSLLLIHIYEDSIDACNTLNYVLTLIAARYYYIKLAKVKASVLKMSSSFSANALPTLQVYYNDSLVGNYVRMTDSLGMISIWLWIQKSGVQMSKKREEMDFPISIIS</sequence>
<dbReference type="GO" id="GO:0008277">
    <property type="term" value="P:regulation of G protein-coupled receptor signaling pathway"/>
    <property type="evidence" value="ECO:0007669"/>
    <property type="project" value="InterPro"/>
</dbReference>
<proteinExistence type="inferred from homology"/>
<dbReference type="InterPro" id="IPR051499">
    <property type="entry name" value="Phosducin-like_reg"/>
</dbReference>
<evidence type="ECO:0000313" key="7">
    <source>
        <dbReference type="WBParaSite" id="DME_0000444901-mRNA-1"/>
    </source>
</evidence>
<dbReference type="Gene3D" id="1.10.168.10">
    <property type="entry name" value="Phosducin, domain 2"/>
    <property type="match status" value="1"/>
</dbReference>
<protein>
    <submittedName>
        <fullName evidence="7">Phosducin domain-containing protein</fullName>
    </submittedName>
</protein>